<keyword evidence="2" id="KW-0805">Transcription regulation</keyword>
<accession>A0A850EIT1</accession>
<evidence type="ECO:0000256" key="3">
    <source>
        <dbReference type="ARBA" id="ARBA00023125"/>
    </source>
</evidence>
<keyword evidence="7" id="KW-1185">Reference proteome</keyword>
<comment type="caution">
    <text evidence="6">The sequence shown here is derived from an EMBL/GenBank/DDBJ whole genome shotgun (WGS) entry which is preliminary data.</text>
</comment>
<dbReference type="SUPFAM" id="SSF46785">
    <property type="entry name" value="Winged helix' DNA-binding domain"/>
    <property type="match status" value="1"/>
</dbReference>
<keyword evidence="5" id="KW-0175">Coiled coil</keyword>
<comment type="similarity">
    <text evidence="1">Belongs to the BlaI transcriptional regulatory family.</text>
</comment>
<dbReference type="InterPro" id="IPR005650">
    <property type="entry name" value="BlaI_family"/>
</dbReference>
<evidence type="ECO:0000313" key="7">
    <source>
        <dbReference type="Proteomes" id="UP000564806"/>
    </source>
</evidence>
<gene>
    <name evidence="6" type="ORF">HPT30_11510</name>
</gene>
<organism evidence="6 7">
    <name type="scientific">Paenibacillus agri</name>
    <dbReference type="NCBI Taxonomy" id="2744309"/>
    <lineage>
        <taxon>Bacteria</taxon>
        <taxon>Bacillati</taxon>
        <taxon>Bacillota</taxon>
        <taxon>Bacilli</taxon>
        <taxon>Bacillales</taxon>
        <taxon>Paenibacillaceae</taxon>
        <taxon>Paenibacillus</taxon>
    </lineage>
</organism>
<keyword evidence="4" id="KW-0804">Transcription</keyword>
<dbReference type="InterPro" id="IPR036388">
    <property type="entry name" value="WH-like_DNA-bd_sf"/>
</dbReference>
<evidence type="ECO:0000256" key="5">
    <source>
        <dbReference type="SAM" id="Coils"/>
    </source>
</evidence>
<dbReference type="InterPro" id="IPR036390">
    <property type="entry name" value="WH_DNA-bd_sf"/>
</dbReference>
<dbReference type="PIRSF" id="PIRSF019455">
    <property type="entry name" value="CopR_AtkY"/>
    <property type="match status" value="1"/>
</dbReference>
<dbReference type="AlphaFoldDB" id="A0A850EIT1"/>
<evidence type="ECO:0000256" key="4">
    <source>
        <dbReference type="ARBA" id="ARBA00023163"/>
    </source>
</evidence>
<feature type="coiled-coil region" evidence="5">
    <location>
        <begin position="98"/>
        <end position="125"/>
    </location>
</feature>
<dbReference type="RefSeq" id="WP_175371526.1">
    <property type="nucleotide sequence ID" value="NZ_JABWCS010000205.1"/>
</dbReference>
<evidence type="ECO:0000313" key="6">
    <source>
        <dbReference type="EMBL" id="NUU60975.1"/>
    </source>
</evidence>
<proteinExistence type="inferred from homology"/>
<dbReference type="GO" id="GO:0003677">
    <property type="term" value="F:DNA binding"/>
    <property type="evidence" value="ECO:0007669"/>
    <property type="project" value="UniProtKB-KW"/>
</dbReference>
<dbReference type="Gene3D" id="1.10.10.10">
    <property type="entry name" value="Winged helix-like DNA-binding domain superfamily/Winged helix DNA-binding domain"/>
    <property type="match status" value="1"/>
</dbReference>
<dbReference type="Gene3D" id="1.10.4040.10">
    <property type="entry name" value="Penicillinase repressor domain"/>
    <property type="match status" value="1"/>
</dbReference>
<protein>
    <submittedName>
        <fullName evidence="6">BlaI/MecI/CopY family transcriptional regulator</fullName>
    </submittedName>
</protein>
<evidence type="ECO:0000256" key="1">
    <source>
        <dbReference type="ARBA" id="ARBA00011046"/>
    </source>
</evidence>
<keyword evidence="3" id="KW-0238">DNA-binding</keyword>
<reference evidence="6" key="1">
    <citation type="submission" date="2020-06" db="EMBL/GenBank/DDBJ databases">
        <title>Paenibacillus sp. nov., isolated from soil.</title>
        <authorList>
            <person name="Seo Y.L."/>
        </authorList>
    </citation>
    <scope>NUCLEOTIDE SEQUENCE [LARGE SCALE GENOMIC DNA]</scope>
    <source>
        <strain evidence="6">JW14</strain>
    </source>
</reference>
<dbReference type="Proteomes" id="UP000564806">
    <property type="component" value="Unassembled WGS sequence"/>
</dbReference>
<name>A0A850EIT1_9BACL</name>
<dbReference type="Pfam" id="PF03965">
    <property type="entry name" value="Penicillinase_R"/>
    <property type="match status" value="1"/>
</dbReference>
<dbReference type="GO" id="GO:0045892">
    <property type="term" value="P:negative regulation of DNA-templated transcription"/>
    <property type="evidence" value="ECO:0007669"/>
    <property type="project" value="InterPro"/>
</dbReference>
<evidence type="ECO:0000256" key="2">
    <source>
        <dbReference type="ARBA" id="ARBA00023015"/>
    </source>
</evidence>
<sequence length="135" mass="15489">MTPVPKISESEWEIMKIIWSDHPITAEHIAATLPDDIQWSEQTVRTFITRLLKKKAIGYNKEGRTYHYYPLVSEKECVKAESQSFLQRVFGGAADLMVTNFLEEAVLSEQEIEELQRILTEKKDRKGNTSTGDKG</sequence>
<dbReference type="EMBL" id="JABWCS010000205">
    <property type="protein sequence ID" value="NUU60975.1"/>
    <property type="molecule type" value="Genomic_DNA"/>
</dbReference>